<dbReference type="PATRIC" id="fig|1196324.3.peg.790"/>
<dbReference type="EMBL" id="AKKV01000020">
    <property type="protein sequence ID" value="EIT86684.1"/>
    <property type="molecule type" value="Genomic_DNA"/>
</dbReference>
<keyword evidence="3" id="KW-1185">Reference proteome</keyword>
<evidence type="ECO:0008006" key="4">
    <source>
        <dbReference type="Google" id="ProtNLM"/>
    </source>
</evidence>
<gene>
    <name evidence="2" type="ORF">A374_03899</name>
</gene>
<reference evidence="2 3" key="1">
    <citation type="journal article" date="2012" name="J. Bacteriol.">
        <title>Genome of Bacillus macauensis ZFHKF-1, a Long-Chain-Forming Bacterium.</title>
        <authorList>
            <person name="Cai L."/>
            <person name="Zhang T."/>
        </authorList>
    </citation>
    <scope>NUCLEOTIDE SEQUENCE [LARGE SCALE GENOMIC DNA]</scope>
    <source>
        <strain evidence="2 3">ZFHKF-1</strain>
    </source>
</reference>
<dbReference type="AlphaFoldDB" id="I8ALZ8"/>
<name>I8ALZ8_9BACL</name>
<feature type="signal peptide" evidence="1">
    <location>
        <begin position="1"/>
        <end position="26"/>
    </location>
</feature>
<keyword evidence="1" id="KW-0732">Signal</keyword>
<feature type="chain" id="PRO_5003713550" description="Lipoprotein" evidence="1">
    <location>
        <begin position="27"/>
        <end position="371"/>
    </location>
</feature>
<sequence>MKRTATSILTAISVLSVWSTTATTNAATSELATKKPSYLYGPDHMKVRNKEYGVLPGSYIAHYTSDQLSSLYDAQRKKWHSLPTDGGYLVKKKKSLYLFGMLNTNAYQFNVQQQKATPLKGKWSPYFVTNLSQNDLMLSNREPDIRQSRIYYGTPTTLAKGPLLTGIFGVGWRDAASKELWVATNSLDMKDEQHVKKGYVYRISKDGKHIRTSFTLPHGDFTSVVPIKTPNFLLTGKKVWYRVNTKKHTVQSMKNPLQDERLEVIQTFPYEKGSVVIVMNRDQVADHFQLVYLSSKGTIEKKRTIHYPASLYEFQRKGHYLYVGSQIVSSSNIGGHIGIIDLRSGKVVAQRLLPTPRQKEEQSFIHFQVND</sequence>
<dbReference type="STRING" id="1196324.A374_03899"/>
<evidence type="ECO:0000313" key="2">
    <source>
        <dbReference type="EMBL" id="EIT86684.1"/>
    </source>
</evidence>
<accession>I8ALZ8</accession>
<dbReference type="SUPFAM" id="SSF69304">
    <property type="entry name" value="Tricorn protease N-terminal domain"/>
    <property type="match status" value="1"/>
</dbReference>
<evidence type="ECO:0000256" key="1">
    <source>
        <dbReference type="SAM" id="SignalP"/>
    </source>
</evidence>
<organism evidence="2 3">
    <name type="scientific">Fictibacillus macauensis ZFHKF-1</name>
    <dbReference type="NCBI Taxonomy" id="1196324"/>
    <lineage>
        <taxon>Bacteria</taxon>
        <taxon>Bacillati</taxon>
        <taxon>Bacillota</taxon>
        <taxon>Bacilli</taxon>
        <taxon>Bacillales</taxon>
        <taxon>Fictibacillaceae</taxon>
        <taxon>Fictibacillus</taxon>
    </lineage>
</organism>
<dbReference type="Proteomes" id="UP000004080">
    <property type="component" value="Unassembled WGS sequence"/>
</dbReference>
<comment type="caution">
    <text evidence="2">The sequence shown here is derived from an EMBL/GenBank/DDBJ whole genome shotgun (WGS) entry which is preliminary data.</text>
</comment>
<dbReference type="RefSeq" id="WP_007200879.1">
    <property type="nucleotide sequence ID" value="NZ_AKKV01000020.1"/>
</dbReference>
<protein>
    <recommendedName>
        <fullName evidence="4">Lipoprotein</fullName>
    </recommendedName>
</protein>
<evidence type="ECO:0000313" key="3">
    <source>
        <dbReference type="Proteomes" id="UP000004080"/>
    </source>
</evidence>
<proteinExistence type="predicted"/>